<dbReference type="AlphaFoldDB" id="A0A1I2AEI8"/>
<proteinExistence type="predicted"/>
<name>A0A1I2AEI8_9BACL</name>
<accession>A0A1I2AEI8</accession>
<evidence type="ECO:0000313" key="1">
    <source>
        <dbReference type="EMBL" id="SFE42326.1"/>
    </source>
</evidence>
<dbReference type="Proteomes" id="UP000183410">
    <property type="component" value="Unassembled WGS sequence"/>
</dbReference>
<sequence>MKKPKYQNYRVCYDNGNAATGTKIYELHKYCDCPGCKTRTAMKREPVNHATATTKDISKVDEVAEFLKNWTCDDGKIYLKIAYFQF</sequence>
<evidence type="ECO:0000313" key="2">
    <source>
        <dbReference type="Proteomes" id="UP000183410"/>
    </source>
</evidence>
<dbReference type="OrthoDB" id="9924882at2"/>
<dbReference type="EMBL" id="FONN01000002">
    <property type="protein sequence ID" value="SFE42326.1"/>
    <property type="molecule type" value="Genomic_DNA"/>
</dbReference>
<protein>
    <submittedName>
        <fullName evidence="1">Uncharacterized protein</fullName>
    </submittedName>
</protein>
<reference evidence="2" key="1">
    <citation type="submission" date="2016-10" db="EMBL/GenBank/DDBJ databases">
        <authorList>
            <person name="Varghese N."/>
            <person name="Submissions S."/>
        </authorList>
    </citation>
    <scope>NUCLEOTIDE SEQUENCE [LARGE SCALE GENOMIC DNA]</scope>
    <source>
        <strain evidence="2">CGMCC 1.10223</strain>
    </source>
</reference>
<keyword evidence="2" id="KW-1185">Reference proteome</keyword>
<organism evidence="1 2">
    <name type="scientific">Paenibacillus algorifonticola</name>
    <dbReference type="NCBI Taxonomy" id="684063"/>
    <lineage>
        <taxon>Bacteria</taxon>
        <taxon>Bacillati</taxon>
        <taxon>Bacillota</taxon>
        <taxon>Bacilli</taxon>
        <taxon>Bacillales</taxon>
        <taxon>Paenibacillaceae</taxon>
        <taxon>Paenibacillus</taxon>
    </lineage>
</organism>
<gene>
    <name evidence="1" type="ORF">SAMN04487969_102447</name>
</gene>
<dbReference type="RefSeq" id="WP_046230174.1">
    <property type="nucleotide sequence ID" value="NZ_FONN01000002.1"/>
</dbReference>